<evidence type="ECO:0000313" key="1">
    <source>
        <dbReference type="EMBL" id="KAK8741730.1"/>
    </source>
</evidence>
<comment type="caution">
    <text evidence="1">The sequence shown here is derived from an EMBL/GenBank/DDBJ whole genome shotgun (WGS) entry which is preliminary data.</text>
</comment>
<dbReference type="Proteomes" id="UP001445076">
    <property type="component" value="Unassembled WGS sequence"/>
</dbReference>
<dbReference type="EMBL" id="JARKIK010000030">
    <property type="protein sequence ID" value="KAK8741730.1"/>
    <property type="molecule type" value="Genomic_DNA"/>
</dbReference>
<name>A0AAW0XQ34_CHEQU</name>
<sequence>MRFQNCIVINVDHLFGLLMQNIQNVFTILTYYLPVSSSSSLATVTIVYSSSSLTVLIHHLTLCSLTMLTHHHPRSLLVSPLTSPFTTARTIPSLHLTFHLAPTLPYVSLNWETTVIGSA</sequence>
<keyword evidence="2" id="KW-1185">Reference proteome</keyword>
<evidence type="ECO:0000313" key="2">
    <source>
        <dbReference type="Proteomes" id="UP001445076"/>
    </source>
</evidence>
<organism evidence="1 2">
    <name type="scientific">Cherax quadricarinatus</name>
    <name type="common">Australian red claw crayfish</name>
    <dbReference type="NCBI Taxonomy" id="27406"/>
    <lineage>
        <taxon>Eukaryota</taxon>
        <taxon>Metazoa</taxon>
        <taxon>Ecdysozoa</taxon>
        <taxon>Arthropoda</taxon>
        <taxon>Crustacea</taxon>
        <taxon>Multicrustacea</taxon>
        <taxon>Malacostraca</taxon>
        <taxon>Eumalacostraca</taxon>
        <taxon>Eucarida</taxon>
        <taxon>Decapoda</taxon>
        <taxon>Pleocyemata</taxon>
        <taxon>Astacidea</taxon>
        <taxon>Parastacoidea</taxon>
        <taxon>Parastacidae</taxon>
        <taxon>Cherax</taxon>
    </lineage>
</organism>
<accession>A0AAW0XQ34</accession>
<gene>
    <name evidence="1" type="ORF">OTU49_002362</name>
</gene>
<reference evidence="1 2" key="1">
    <citation type="journal article" date="2024" name="BMC Genomics">
        <title>Genome assembly of redclaw crayfish (Cherax quadricarinatus) provides insights into its immune adaptation and hypoxia tolerance.</title>
        <authorList>
            <person name="Liu Z."/>
            <person name="Zheng J."/>
            <person name="Li H."/>
            <person name="Fang K."/>
            <person name="Wang S."/>
            <person name="He J."/>
            <person name="Zhou D."/>
            <person name="Weng S."/>
            <person name="Chi M."/>
            <person name="Gu Z."/>
            <person name="He J."/>
            <person name="Li F."/>
            <person name="Wang M."/>
        </authorList>
    </citation>
    <scope>NUCLEOTIDE SEQUENCE [LARGE SCALE GENOMIC DNA]</scope>
    <source>
        <strain evidence="1">ZL_2023a</strain>
    </source>
</reference>
<dbReference type="AlphaFoldDB" id="A0AAW0XQ34"/>
<protein>
    <submittedName>
        <fullName evidence="1">Uncharacterized protein</fullName>
    </submittedName>
</protein>
<proteinExistence type="predicted"/>